<dbReference type="Proteomes" id="UP000438699">
    <property type="component" value="Unassembled WGS sequence"/>
</dbReference>
<reference evidence="2 3" key="1">
    <citation type="journal article" date="2017" name="Int. J. Syst. Evol. Microbiol.">
        <title>Desulfovibrio senegalensis sp. nov., a mesophilic sulfate reducer isolated from marine sediment.</title>
        <authorList>
            <person name="Thioye A."/>
            <person name="Gam Z.B.A."/>
            <person name="Mbengue M."/>
            <person name="Cayol J.L."/>
            <person name="Joseph-Bartoli M."/>
            <person name="Toure-Kane C."/>
            <person name="Labat M."/>
        </authorList>
    </citation>
    <scope>NUCLEOTIDE SEQUENCE [LARGE SCALE GENOMIC DNA]</scope>
    <source>
        <strain evidence="2 3">DSM 101509</strain>
    </source>
</reference>
<accession>A0A6N6N2K9</accession>
<keyword evidence="3" id="KW-1185">Reference proteome</keyword>
<dbReference type="AlphaFoldDB" id="A0A6N6N2K9"/>
<organism evidence="2 3">
    <name type="scientific">Pseudodesulfovibrio senegalensis</name>
    <dbReference type="NCBI Taxonomy" id="1721087"/>
    <lineage>
        <taxon>Bacteria</taxon>
        <taxon>Pseudomonadati</taxon>
        <taxon>Thermodesulfobacteriota</taxon>
        <taxon>Desulfovibrionia</taxon>
        <taxon>Desulfovibrionales</taxon>
        <taxon>Desulfovibrionaceae</taxon>
    </lineage>
</organism>
<comment type="caution">
    <text evidence="2">The sequence shown here is derived from an EMBL/GenBank/DDBJ whole genome shotgun (WGS) entry which is preliminary data.</text>
</comment>
<dbReference type="EMBL" id="WAIE01000003">
    <property type="protein sequence ID" value="KAB1441807.1"/>
    <property type="molecule type" value="Genomic_DNA"/>
</dbReference>
<keyword evidence="1" id="KW-0732">Signal</keyword>
<evidence type="ECO:0000256" key="1">
    <source>
        <dbReference type="SAM" id="SignalP"/>
    </source>
</evidence>
<evidence type="ECO:0000313" key="3">
    <source>
        <dbReference type="Proteomes" id="UP000438699"/>
    </source>
</evidence>
<sequence length="355" mass="37539">MSSCFRALRCCRGAALFMAAALFSFVAWGGLAQAAPNAVLLDQGAKGIDPGEARVPATVPGKKKLQLDTEKYEKVLPRPNGTAIDAAEPANDSRETAVSLDEGVFAAEVGGDDAADFIHLPADLEPDGYGTLLHVYVWSGDVRLELYGPDLPNYPSTPLAQGKSVWIGLKKNADCAVKVVSETGDPARYMISAVATPLGDPDEPNDHWTAGEPTHLSWNAAHAGRFGGITGGPPPAPQPNIDYYDFQLTRPANLSVRLTGANLPDGARVRLTLFNPQVSSSPACANGAWGKCDVTGTAQGATLNVNMTGLDFSSFPAGTWRVSARVVGSSRDWCGSGQPPKCYTQPYSIRITRSH</sequence>
<evidence type="ECO:0008006" key="4">
    <source>
        <dbReference type="Google" id="ProtNLM"/>
    </source>
</evidence>
<proteinExistence type="predicted"/>
<evidence type="ECO:0000313" key="2">
    <source>
        <dbReference type="EMBL" id="KAB1441807.1"/>
    </source>
</evidence>
<feature type="chain" id="PRO_5026798451" description="Secreted protein" evidence="1">
    <location>
        <begin position="35"/>
        <end position="355"/>
    </location>
</feature>
<gene>
    <name evidence="2" type="ORF">F8A88_09475</name>
</gene>
<dbReference type="RefSeq" id="WP_151150899.1">
    <property type="nucleotide sequence ID" value="NZ_WAIE01000003.1"/>
</dbReference>
<feature type="signal peptide" evidence="1">
    <location>
        <begin position="1"/>
        <end position="34"/>
    </location>
</feature>
<name>A0A6N6N2K9_9BACT</name>
<protein>
    <recommendedName>
        <fullName evidence="4">Secreted protein</fullName>
    </recommendedName>
</protein>